<comment type="caution">
    <text evidence="2">The sequence shown here is derived from an EMBL/GenBank/DDBJ whole genome shotgun (WGS) entry which is preliminary data.</text>
</comment>
<evidence type="ECO:0000313" key="2">
    <source>
        <dbReference type="EMBL" id="OHA90090.1"/>
    </source>
</evidence>
<keyword evidence="1" id="KW-0472">Membrane</keyword>
<protein>
    <submittedName>
        <fullName evidence="2">Uncharacterized protein</fullName>
    </submittedName>
</protein>
<organism evidence="2 3">
    <name type="scientific">Candidatus Zambryskibacteria bacterium RIFCSPHIGHO2_01_FULL_46_25</name>
    <dbReference type="NCBI Taxonomy" id="1802738"/>
    <lineage>
        <taxon>Bacteria</taxon>
        <taxon>Candidatus Zambryskiibacteriota</taxon>
    </lineage>
</organism>
<sequence length="128" mass="13911">MTKKILAYVLVIVILAVAGFAAYRVFNKPDELSSEKAVKLNLAEISFEGQVISIAGGVVTARAGRVQRTDEGNALVMYDREIIFSGTEGKNIFDNLKVGDKAVFYGKGDINSATDNSKFTAYKVVKIK</sequence>
<dbReference type="EMBL" id="MHVH01000006">
    <property type="protein sequence ID" value="OHA90090.1"/>
    <property type="molecule type" value="Genomic_DNA"/>
</dbReference>
<feature type="transmembrane region" description="Helical" evidence="1">
    <location>
        <begin position="6"/>
        <end position="26"/>
    </location>
</feature>
<keyword evidence="1" id="KW-0812">Transmembrane</keyword>
<reference evidence="2 3" key="1">
    <citation type="journal article" date="2016" name="Nat. Commun.">
        <title>Thousands of microbial genomes shed light on interconnected biogeochemical processes in an aquifer system.</title>
        <authorList>
            <person name="Anantharaman K."/>
            <person name="Brown C.T."/>
            <person name="Hug L.A."/>
            <person name="Sharon I."/>
            <person name="Castelle C.J."/>
            <person name="Probst A.J."/>
            <person name="Thomas B.C."/>
            <person name="Singh A."/>
            <person name="Wilkins M.J."/>
            <person name="Karaoz U."/>
            <person name="Brodie E.L."/>
            <person name="Williams K.H."/>
            <person name="Hubbard S.S."/>
            <person name="Banfield J.F."/>
        </authorList>
    </citation>
    <scope>NUCLEOTIDE SEQUENCE [LARGE SCALE GENOMIC DNA]</scope>
</reference>
<evidence type="ECO:0000256" key="1">
    <source>
        <dbReference type="SAM" id="Phobius"/>
    </source>
</evidence>
<gene>
    <name evidence="2" type="ORF">A2838_00460</name>
</gene>
<accession>A0A1G2SYH6</accession>
<name>A0A1G2SYH6_9BACT</name>
<dbReference type="AlphaFoldDB" id="A0A1G2SYH6"/>
<keyword evidence="1" id="KW-1133">Transmembrane helix</keyword>
<evidence type="ECO:0000313" key="3">
    <source>
        <dbReference type="Proteomes" id="UP000178107"/>
    </source>
</evidence>
<proteinExistence type="predicted"/>
<dbReference type="Proteomes" id="UP000178107">
    <property type="component" value="Unassembled WGS sequence"/>
</dbReference>